<organism evidence="1">
    <name type="scientific">Anguilla anguilla</name>
    <name type="common">European freshwater eel</name>
    <name type="synonym">Muraena anguilla</name>
    <dbReference type="NCBI Taxonomy" id="7936"/>
    <lineage>
        <taxon>Eukaryota</taxon>
        <taxon>Metazoa</taxon>
        <taxon>Chordata</taxon>
        <taxon>Craniata</taxon>
        <taxon>Vertebrata</taxon>
        <taxon>Euteleostomi</taxon>
        <taxon>Actinopterygii</taxon>
        <taxon>Neopterygii</taxon>
        <taxon>Teleostei</taxon>
        <taxon>Anguilliformes</taxon>
        <taxon>Anguillidae</taxon>
        <taxon>Anguilla</taxon>
    </lineage>
</organism>
<proteinExistence type="predicted"/>
<reference evidence="1" key="2">
    <citation type="journal article" date="2015" name="Fish Shellfish Immunol.">
        <title>Early steps in the European eel (Anguilla anguilla)-Vibrio vulnificus interaction in the gills: Role of the RtxA13 toxin.</title>
        <authorList>
            <person name="Callol A."/>
            <person name="Pajuelo D."/>
            <person name="Ebbesson L."/>
            <person name="Teles M."/>
            <person name="MacKenzie S."/>
            <person name="Amaro C."/>
        </authorList>
    </citation>
    <scope>NUCLEOTIDE SEQUENCE</scope>
</reference>
<evidence type="ECO:0000313" key="1">
    <source>
        <dbReference type="EMBL" id="JAH53797.1"/>
    </source>
</evidence>
<dbReference type="EMBL" id="GBXM01054780">
    <property type="protein sequence ID" value="JAH53797.1"/>
    <property type="molecule type" value="Transcribed_RNA"/>
</dbReference>
<dbReference type="AlphaFoldDB" id="A0A0E9TK22"/>
<accession>A0A0E9TK22</accession>
<protein>
    <submittedName>
        <fullName evidence="1">Uncharacterized protein</fullName>
    </submittedName>
</protein>
<reference evidence="1" key="1">
    <citation type="submission" date="2014-11" db="EMBL/GenBank/DDBJ databases">
        <authorList>
            <person name="Amaro Gonzalez C."/>
        </authorList>
    </citation>
    <scope>NUCLEOTIDE SEQUENCE</scope>
</reference>
<name>A0A0E9TK22_ANGAN</name>
<sequence length="26" mass="3109">MTHFLYFSIFILEGTGIRPHFILKNL</sequence>